<evidence type="ECO:0000313" key="1">
    <source>
        <dbReference type="EMBL" id="MDW0113636.1"/>
    </source>
</evidence>
<dbReference type="EMBL" id="JAUBDI010000009">
    <property type="protein sequence ID" value="MDW0113636.1"/>
    <property type="molecule type" value="Genomic_DNA"/>
</dbReference>
<reference evidence="1 2" key="1">
    <citation type="submission" date="2023-06" db="EMBL/GenBank/DDBJ databases">
        <title>Sporosarcina sp. nov., isolated from Korean traditional fermented seafood 'Jeotgal'.</title>
        <authorList>
            <person name="Yang A.I."/>
            <person name="Shin N.-R."/>
        </authorList>
    </citation>
    <scope>NUCLEOTIDE SEQUENCE [LARGE SCALE GENOMIC DNA]</scope>
    <source>
        <strain evidence="1 2">KCTC13119</strain>
    </source>
</reference>
<dbReference type="InterPro" id="IPR035406">
    <property type="entry name" value="DUF5412"/>
</dbReference>
<accession>A0ABU4G9Q2</accession>
<dbReference type="Pfam" id="PF17428">
    <property type="entry name" value="DUF5412"/>
    <property type="match status" value="1"/>
</dbReference>
<dbReference type="RefSeq" id="WP_317944110.1">
    <property type="nucleotide sequence ID" value="NZ_JAUBDI010000009.1"/>
</dbReference>
<organism evidence="1 2">
    <name type="scientific">Sporosarcina saromensis</name>
    <dbReference type="NCBI Taxonomy" id="359365"/>
    <lineage>
        <taxon>Bacteria</taxon>
        <taxon>Bacillati</taxon>
        <taxon>Bacillota</taxon>
        <taxon>Bacilli</taxon>
        <taxon>Bacillales</taxon>
        <taxon>Caryophanaceae</taxon>
        <taxon>Sporosarcina</taxon>
    </lineage>
</organism>
<gene>
    <name evidence="1" type="ORF">QT711_10590</name>
</gene>
<proteinExistence type="predicted"/>
<comment type="caution">
    <text evidence="1">The sequence shown here is derived from an EMBL/GenBank/DDBJ whole genome shotgun (WGS) entry which is preliminary data.</text>
</comment>
<keyword evidence="2" id="KW-1185">Reference proteome</keyword>
<dbReference type="Proteomes" id="UP001282284">
    <property type="component" value="Unassembled WGS sequence"/>
</dbReference>
<sequence length="148" mass="17257">MRKRYKILILIFIAILLLIGYKKYFFTFGSLGQGTYYKGPVDSPNGQFTADSYYKNYGGAAGGAYVWVEITNNENSKVRTIYYSDGKSNFAMEWKDDNTIYIRNDEGPEYPNSERNIELLIGKEIYDEKGRACDSWIMRDEYENCYQN</sequence>
<protein>
    <submittedName>
        <fullName evidence="1">DUF5412 family protein</fullName>
    </submittedName>
</protein>
<evidence type="ECO:0000313" key="2">
    <source>
        <dbReference type="Proteomes" id="UP001282284"/>
    </source>
</evidence>
<name>A0ABU4G9Q2_9BACL</name>